<dbReference type="InterPro" id="IPR023696">
    <property type="entry name" value="Ureohydrolase_dom_sf"/>
</dbReference>
<dbReference type="Gene3D" id="3.40.800.20">
    <property type="entry name" value="Histone deacetylase domain"/>
    <property type="match status" value="2"/>
</dbReference>
<evidence type="ECO:0000256" key="1">
    <source>
        <dbReference type="ARBA" id="ARBA00001947"/>
    </source>
</evidence>
<dbReference type="SUPFAM" id="SSF52768">
    <property type="entry name" value="Arginase/deacetylase"/>
    <property type="match status" value="1"/>
</dbReference>
<dbReference type="Pfam" id="PF00850">
    <property type="entry name" value="Hist_deacetyl"/>
    <property type="match status" value="2"/>
</dbReference>
<dbReference type="PANTHER" id="PTHR10625:SF17">
    <property type="entry name" value="HISTONE DEACETYLASE 8"/>
    <property type="match status" value="1"/>
</dbReference>
<dbReference type="InterPro" id="IPR023801">
    <property type="entry name" value="His_deacetylse_dom"/>
</dbReference>
<keyword evidence="3" id="KW-0479">Metal-binding</keyword>
<evidence type="ECO:0000256" key="2">
    <source>
        <dbReference type="ARBA" id="ARBA00005947"/>
    </source>
</evidence>
<accession>A0A4S4M0V6</accession>
<keyword evidence="8" id="KW-1185">Reference proteome</keyword>
<dbReference type="OrthoDB" id="424012at2759"/>
<protein>
    <recommendedName>
        <fullName evidence="6">Histone deacetylase domain-containing protein</fullName>
    </recommendedName>
</protein>
<dbReference type="GO" id="GO:0040029">
    <property type="term" value="P:epigenetic regulation of gene expression"/>
    <property type="evidence" value="ECO:0007669"/>
    <property type="project" value="TreeGrafter"/>
</dbReference>
<dbReference type="EMBL" id="SGPL01000070">
    <property type="protein sequence ID" value="THH18624.1"/>
    <property type="molecule type" value="Genomic_DNA"/>
</dbReference>
<comment type="caution">
    <text evidence="7">The sequence shown here is derived from an EMBL/GenBank/DDBJ whole genome shotgun (WGS) entry which is preliminary data.</text>
</comment>
<dbReference type="PANTHER" id="PTHR10625">
    <property type="entry name" value="HISTONE DEACETYLASE HDAC1-RELATED"/>
    <property type="match status" value="1"/>
</dbReference>
<dbReference type="AlphaFoldDB" id="A0A4S4M0V6"/>
<sequence>MLSLPLGNVPTAPPILFIALTSLLGLIPDTAMKVFYDPGCLLHDPPYEILSGQLVPYFESPARARNIKHELESSPSFKIIGAEGDLDVLKYVRMVHNEDYIQYLRTAYQEWVEDGGDKSAVLPETFPHPKLTSVLPSEYNPDVKTLCPIAKAGFYCFDLSCPITEATYMAITASARAAISAAKSLTSSAKPSGPESSVFALSRPPGHHAGSSLCGGYCFFNNVAIAVRFLQDSHASTMSEGSNPQGEMLPIAILDIDYHHGNGTQEIFYSDGSVLYVSLHAQNDYPYFTGSTKEKGSGEGLNRNINFPLPRGTTDESYSSTLRSAASHIKHFNPAYLAVRCATAPALSPKASADLERDATSLGVDTYKDDPISDFKLTHACYGEIGRIIARLDKPTLFVMEGGYAVDALGSNVRAVLEGFEGTDA</sequence>
<keyword evidence="5" id="KW-0862">Zinc</keyword>
<dbReference type="InterPro" id="IPR037138">
    <property type="entry name" value="His_deacetylse_dom_sf"/>
</dbReference>
<evidence type="ECO:0000313" key="7">
    <source>
        <dbReference type="EMBL" id="THH18624.1"/>
    </source>
</evidence>
<dbReference type="GO" id="GO:0004407">
    <property type="term" value="F:histone deacetylase activity"/>
    <property type="evidence" value="ECO:0007669"/>
    <property type="project" value="TreeGrafter"/>
</dbReference>
<comment type="cofactor">
    <cofactor evidence="1">
        <name>Zn(2+)</name>
        <dbReference type="ChEBI" id="CHEBI:29105"/>
    </cofactor>
</comment>
<comment type="similarity">
    <text evidence="2">Belongs to the histone deacetylase family.</text>
</comment>
<evidence type="ECO:0000313" key="8">
    <source>
        <dbReference type="Proteomes" id="UP000310158"/>
    </source>
</evidence>
<gene>
    <name evidence="7" type="ORF">EW146_g2395</name>
</gene>
<reference evidence="7 8" key="1">
    <citation type="submission" date="2019-02" db="EMBL/GenBank/DDBJ databases">
        <title>Genome sequencing of the rare red list fungi Bondarzewia mesenterica.</title>
        <authorList>
            <person name="Buettner E."/>
            <person name="Kellner H."/>
        </authorList>
    </citation>
    <scope>NUCLEOTIDE SEQUENCE [LARGE SCALE GENOMIC DNA]</scope>
    <source>
        <strain evidence="7 8">DSM 108281</strain>
    </source>
</reference>
<proteinExistence type="inferred from homology"/>
<dbReference type="GO" id="GO:0046872">
    <property type="term" value="F:metal ion binding"/>
    <property type="evidence" value="ECO:0007669"/>
    <property type="project" value="UniProtKB-KW"/>
</dbReference>
<dbReference type="Proteomes" id="UP000310158">
    <property type="component" value="Unassembled WGS sequence"/>
</dbReference>
<evidence type="ECO:0000256" key="4">
    <source>
        <dbReference type="ARBA" id="ARBA00022801"/>
    </source>
</evidence>
<evidence type="ECO:0000259" key="6">
    <source>
        <dbReference type="Pfam" id="PF00850"/>
    </source>
</evidence>
<organism evidence="7 8">
    <name type="scientific">Bondarzewia mesenterica</name>
    <dbReference type="NCBI Taxonomy" id="1095465"/>
    <lineage>
        <taxon>Eukaryota</taxon>
        <taxon>Fungi</taxon>
        <taxon>Dikarya</taxon>
        <taxon>Basidiomycota</taxon>
        <taxon>Agaricomycotina</taxon>
        <taxon>Agaricomycetes</taxon>
        <taxon>Russulales</taxon>
        <taxon>Bondarzewiaceae</taxon>
        <taxon>Bondarzewia</taxon>
    </lineage>
</organism>
<dbReference type="CDD" id="cd10001">
    <property type="entry name" value="HDAC_classII_APAH"/>
    <property type="match status" value="1"/>
</dbReference>
<evidence type="ECO:0000256" key="5">
    <source>
        <dbReference type="ARBA" id="ARBA00022833"/>
    </source>
</evidence>
<feature type="domain" description="Histone deacetylase" evidence="6">
    <location>
        <begin position="59"/>
        <end position="341"/>
    </location>
</feature>
<evidence type="ECO:0000256" key="3">
    <source>
        <dbReference type="ARBA" id="ARBA00022723"/>
    </source>
</evidence>
<keyword evidence="4" id="KW-0378">Hydrolase</keyword>
<name>A0A4S4M0V6_9AGAM</name>
<dbReference type="GO" id="GO:0016787">
    <property type="term" value="F:hydrolase activity"/>
    <property type="evidence" value="ECO:0007669"/>
    <property type="project" value="UniProtKB-KW"/>
</dbReference>
<feature type="domain" description="Histone deacetylase" evidence="6">
    <location>
        <begin position="360"/>
        <end position="418"/>
    </location>
</feature>